<sequence length="83" mass="9141">MTFLAQRSLASSRHVPPSPIAQTTTKLRPKKTPHLYLPSTKPPISIRISACARVFRATTSSKCGSHISPVIPPPWTFPTSFAW</sequence>
<gene>
    <name evidence="2" type="ORF">GMOD_00007459</name>
</gene>
<evidence type="ECO:0000256" key="1">
    <source>
        <dbReference type="SAM" id="MobiDB-lite"/>
    </source>
</evidence>
<proteinExistence type="predicted"/>
<keyword evidence="3" id="KW-1185">Reference proteome</keyword>
<organism evidence="2 3">
    <name type="scientific">Pyrenophora seminiperda CCB06</name>
    <dbReference type="NCBI Taxonomy" id="1302712"/>
    <lineage>
        <taxon>Eukaryota</taxon>
        <taxon>Fungi</taxon>
        <taxon>Dikarya</taxon>
        <taxon>Ascomycota</taxon>
        <taxon>Pezizomycotina</taxon>
        <taxon>Dothideomycetes</taxon>
        <taxon>Pleosporomycetidae</taxon>
        <taxon>Pleosporales</taxon>
        <taxon>Pleosporineae</taxon>
        <taxon>Pleosporaceae</taxon>
        <taxon>Pyrenophora</taxon>
    </lineage>
</organism>
<evidence type="ECO:0000313" key="3">
    <source>
        <dbReference type="Proteomes" id="UP000265663"/>
    </source>
</evidence>
<name>A0A3M7MD75_9PLEO</name>
<reference evidence="2 3" key="1">
    <citation type="journal article" date="2014" name="PLoS ONE">
        <title>De novo Genome Assembly of the Fungal Plant Pathogen Pyrenophora semeniperda.</title>
        <authorList>
            <person name="Soliai M.M."/>
            <person name="Meyer S.E."/>
            <person name="Udall J.A."/>
            <person name="Elzinga D.E."/>
            <person name="Hermansen R.A."/>
            <person name="Bodily P.M."/>
            <person name="Hart A.A."/>
            <person name="Coleman C.E."/>
        </authorList>
    </citation>
    <scope>NUCLEOTIDE SEQUENCE [LARGE SCALE GENOMIC DNA]</scope>
    <source>
        <strain evidence="2 3">CCB06</strain>
        <tissue evidence="2">Mycelium</tissue>
    </source>
</reference>
<protein>
    <submittedName>
        <fullName evidence="2">Uncharacterized protein</fullName>
    </submittedName>
</protein>
<dbReference type="EMBL" id="KE747833">
    <property type="protein sequence ID" value="RMZ72466.1"/>
    <property type="molecule type" value="Genomic_DNA"/>
</dbReference>
<dbReference type="Proteomes" id="UP000265663">
    <property type="component" value="Unassembled WGS sequence"/>
</dbReference>
<dbReference type="AlphaFoldDB" id="A0A3M7MD75"/>
<evidence type="ECO:0000313" key="2">
    <source>
        <dbReference type="EMBL" id="RMZ72466.1"/>
    </source>
</evidence>
<feature type="region of interest" description="Disordered" evidence="1">
    <location>
        <begin position="1"/>
        <end position="34"/>
    </location>
</feature>
<accession>A0A3M7MD75</accession>